<dbReference type="Proteomes" id="UP000467379">
    <property type="component" value="Plasmid pJCM12687"/>
</dbReference>
<evidence type="ECO:0000313" key="3">
    <source>
        <dbReference type="EMBL" id="ORA31861.1"/>
    </source>
</evidence>
<dbReference type="AlphaFoldDB" id="A0A7I7WBJ1"/>
<evidence type="ECO:0000313" key="2">
    <source>
        <dbReference type="EMBL" id="BBZ14986.1"/>
    </source>
</evidence>
<feature type="transmembrane region" description="Helical" evidence="1">
    <location>
        <begin position="52"/>
        <end position="77"/>
    </location>
</feature>
<reference evidence="2" key="3">
    <citation type="submission" date="2020-02" db="EMBL/GenBank/DDBJ databases">
        <authorList>
            <person name="Matsumoto Y."/>
            <person name="Motooka D."/>
            <person name="Nakamura S."/>
        </authorList>
    </citation>
    <scope>NUCLEOTIDE SEQUENCE</scope>
    <source>
        <strain evidence="2">JCM 12687</strain>
        <plasmid evidence="2">pJCM12687</plasmid>
    </source>
</reference>
<accession>A0A7I7WBJ1</accession>
<protein>
    <submittedName>
        <fullName evidence="3">Uncharacterized protein</fullName>
    </submittedName>
</protein>
<keyword evidence="1" id="KW-0472">Membrane</keyword>
<evidence type="ECO:0000256" key="1">
    <source>
        <dbReference type="SAM" id="Phobius"/>
    </source>
</evidence>
<evidence type="ECO:0000313" key="5">
    <source>
        <dbReference type="Proteomes" id="UP000467379"/>
    </source>
</evidence>
<proteinExistence type="predicted"/>
<sequence length="82" mass="9021">MHDVVRLVGMIVADIAILAAWWFLGSRFVPAEQAPASANAEIGKGVSLLHRILTYICFFLLAGLIIECTTMFPAILVRFGWS</sequence>
<reference evidence="2 5" key="2">
    <citation type="journal article" date="2019" name="Emerg. Microbes Infect.">
        <title>Comprehensive subspecies identification of 175 nontuberculous mycobacteria species based on 7547 genomic profiles.</title>
        <authorList>
            <person name="Matsumoto Y."/>
            <person name="Kinjo T."/>
            <person name="Motooka D."/>
            <person name="Nabeya D."/>
            <person name="Jung N."/>
            <person name="Uechi K."/>
            <person name="Horii T."/>
            <person name="Iida T."/>
            <person name="Fujita J."/>
            <person name="Nakamura S."/>
        </authorList>
    </citation>
    <scope>NUCLEOTIDE SEQUENCE [LARGE SCALE GENOMIC DNA]</scope>
    <source>
        <strain evidence="2 5">JCM 12687</strain>
        <plasmid evidence="2">pJCM12687</plasmid>
    </source>
</reference>
<name>A0A7I7WBJ1_9MYCO</name>
<dbReference type="EMBL" id="AP022607">
    <property type="protein sequence ID" value="BBZ14986.1"/>
    <property type="molecule type" value="Genomic_DNA"/>
</dbReference>
<reference evidence="3 4" key="1">
    <citation type="submission" date="2016-12" db="EMBL/GenBank/DDBJ databases">
        <title>The new phylogeny of genus Mycobacterium.</title>
        <authorList>
            <person name="Tortoli E."/>
            <person name="Trovato A."/>
            <person name="Cirillo D.M."/>
        </authorList>
    </citation>
    <scope>NUCLEOTIDE SEQUENCE [LARGE SCALE GENOMIC DNA]</scope>
    <source>
        <strain evidence="3 4">DSM 44624</strain>
    </source>
</reference>
<evidence type="ECO:0000313" key="4">
    <source>
        <dbReference type="Proteomes" id="UP000192441"/>
    </source>
</evidence>
<keyword evidence="1" id="KW-0812">Transmembrane</keyword>
<organism evidence="3 4">
    <name type="scientific">Mycobacterium branderi</name>
    <dbReference type="NCBI Taxonomy" id="43348"/>
    <lineage>
        <taxon>Bacteria</taxon>
        <taxon>Bacillati</taxon>
        <taxon>Actinomycetota</taxon>
        <taxon>Actinomycetes</taxon>
        <taxon>Mycobacteriales</taxon>
        <taxon>Mycobacteriaceae</taxon>
        <taxon>Mycobacterium</taxon>
    </lineage>
</organism>
<dbReference type="EMBL" id="MVHM01000027">
    <property type="protein sequence ID" value="ORA31861.1"/>
    <property type="molecule type" value="Genomic_DNA"/>
</dbReference>
<keyword evidence="5" id="KW-1185">Reference proteome</keyword>
<feature type="transmembrane region" description="Helical" evidence="1">
    <location>
        <begin position="7"/>
        <end position="24"/>
    </location>
</feature>
<keyword evidence="2" id="KW-0614">Plasmid</keyword>
<dbReference type="Proteomes" id="UP000192441">
    <property type="component" value="Unassembled WGS sequence"/>
</dbReference>
<geneLocation type="plasmid" evidence="2 5">
    <name>pJCM12687</name>
</geneLocation>
<dbReference type="OrthoDB" id="9895454at2"/>
<gene>
    <name evidence="3" type="ORF">BST20_26070</name>
    <name evidence="2" type="ORF">MBRA_51810</name>
</gene>
<dbReference type="RefSeq" id="WP_083134307.1">
    <property type="nucleotide sequence ID" value="NZ_AP022607.1"/>
</dbReference>
<keyword evidence="1" id="KW-1133">Transmembrane helix</keyword>